<evidence type="ECO:0000313" key="9">
    <source>
        <dbReference type="EMBL" id="VAV83201.1"/>
    </source>
</evidence>
<name>A0A3B0QS02_9ZZZZ</name>
<keyword evidence="7 8" id="KW-0472">Membrane</keyword>
<feature type="transmembrane region" description="Helical" evidence="8">
    <location>
        <begin position="106"/>
        <end position="127"/>
    </location>
</feature>
<keyword evidence="5 8" id="KW-0812">Transmembrane</keyword>
<dbReference type="InterPro" id="IPR044878">
    <property type="entry name" value="UbiA_sf"/>
</dbReference>
<dbReference type="GO" id="GO:0042371">
    <property type="term" value="P:vitamin K biosynthetic process"/>
    <property type="evidence" value="ECO:0007669"/>
    <property type="project" value="TreeGrafter"/>
</dbReference>
<feature type="transmembrane region" description="Helical" evidence="8">
    <location>
        <begin position="133"/>
        <end position="149"/>
    </location>
</feature>
<dbReference type="PANTHER" id="PTHR13929">
    <property type="entry name" value="1,4-DIHYDROXY-2-NAPHTHOATE OCTAPRENYLTRANSFERASE"/>
    <property type="match status" value="1"/>
</dbReference>
<dbReference type="PANTHER" id="PTHR13929:SF0">
    <property type="entry name" value="UBIA PRENYLTRANSFERASE DOMAIN-CONTAINING PROTEIN 1"/>
    <property type="match status" value="1"/>
</dbReference>
<evidence type="ECO:0008006" key="10">
    <source>
        <dbReference type="Google" id="ProtNLM"/>
    </source>
</evidence>
<evidence type="ECO:0000256" key="2">
    <source>
        <dbReference type="ARBA" id="ARBA00004863"/>
    </source>
</evidence>
<dbReference type="Gene3D" id="1.10.357.140">
    <property type="entry name" value="UbiA prenyltransferase"/>
    <property type="match status" value="1"/>
</dbReference>
<dbReference type="GO" id="GO:0009234">
    <property type="term" value="P:menaquinone biosynthetic process"/>
    <property type="evidence" value="ECO:0007669"/>
    <property type="project" value="UniProtKB-UniPathway"/>
</dbReference>
<keyword evidence="6 8" id="KW-1133">Transmembrane helix</keyword>
<dbReference type="Pfam" id="PF01040">
    <property type="entry name" value="UbiA"/>
    <property type="match status" value="1"/>
</dbReference>
<feature type="transmembrane region" description="Helical" evidence="8">
    <location>
        <begin position="161"/>
        <end position="180"/>
    </location>
</feature>
<evidence type="ECO:0000256" key="3">
    <source>
        <dbReference type="ARBA" id="ARBA00022428"/>
    </source>
</evidence>
<feature type="transmembrane region" description="Helical" evidence="8">
    <location>
        <begin position="23"/>
        <end position="43"/>
    </location>
</feature>
<dbReference type="InterPro" id="IPR026046">
    <property type="entry name" value="UBIAD1"/>
</dbReference>
<feature type="transmembrane region" description="Helical" evidence="8">
    <location>
        <begin position="49"/>
        <end position="69"/>
    </location>
</feature>
<dbReference type="InterPro" id="IPR000537">
    <property type="entry name" value="UbiA_prenyltransferase"/>
</dbReference>
<feature type="non-terminal residue" evidence="9">
    <location>
        <position position="196"/>
    </location>
</feature>
<evidence type="ECO:0000256" key="6">
    <source>
        <dbReference type="ARBA" id="ARBA00022989"/>
    </source>
</evidence>
<organism evidence="9">
    <name type="scientific">hydrothermal vent metagenome</name>
    <dbReference type="NCBI Taxonomy" id="652676"/>
    <lineage>
        <taxon>unclassified sequences</taxon>
        <taxon>metagenomes</taxon>
        <taxon>ecological metagenomes</taxon>
    </lineage>
</organism>
<evidence type="ECO:0000256" key="1">
    <source>
        <dbReference type="ARBA" id="ARBA00004141"/>
    </source>
</evidence>
<dbReference type="UniPathway" id="UPA00079"/>
<keyword evidence="4" id="KW-0808">Transferase</keyword>
<comment type="pathway">
    <text evidence="2">Quinol/quinone metabolism; menaquinone biosynthesis.</text>
</comment>
<sequence length="196" mass="20501">MVKPDPDDNAGRGFAKWCRITRAPFLTATLVPVLFGAAVAHHLGYGISLPWLALTLISAAFLHIGTNTLNDYFDHRSGADAANEDYIAPFTGGSRTIQNGLISARAMLTVSVVSFILGGVIAIPLLFRAGMPVLYLGAVGIASGVFYTAPPLRFAGRKGLGELLIGLNLGPLMVAGSVLIQTGTLEWSALLAGIPV</sequence>
<evidence type="ECO:0000256" key="5">
    <source>
        <dbReference type="ARBA" id="ARBA00022692"/>
    </source>
</evidence>
<reference evidence="9" key="1">
    <citation type="submission" date="2018-06" db="EMBL/GenBank/DDBJ databases">
        <authorList>
            <person name="Zhirakovskaya E."/>
        </authorList>
    </citation>
    <scope>NUCLEOTIDE SEQUENCE</scope>
</reference>
<dbReference type="AlphaFoldDB" id="A0A3B0QS02"/>
<dbReference type="GO" id="GO:0004659">
    <property type="term" value="F:prenyltransferase activity"/>
    <property type="evidence" value="ECO:0007669"/>
    <property type="project" value="InterPro"/>
</dbReference>
<comment type="subcellular location">
    <subcellularLocation>
        <location evidence="1">Membrane</location>
        <topology evidence="1">Multi-pass membrane protein</topology>
    </subcellularLocation>
</comment>
<evidence type="ECO:0000256" key="8">
    <source>
        <dbReference type="SAM" id="Phobius"/>
    </source>
</evidence>
<dbReference type="GO" id="GO:0016020">
    <property type="term" value="C:membrane"/>
    <property type="evidence" value="ECO:0007669"/>
    <property type="project" value="UniProtKB-SubCell"/>
</dbReference>
<proteinExistence type="predicted"/>
<protein>
    <recommendedName>
        <fullName evidence="10">1,4-dihydroxy-2-naphthoate polyprenyltransferase</fullName>
    </recommendedName>
</protein>
<dbReference type="CDD" id="cd13962">
    <property type="entry name" value="PT_UbiA_UBIAD1"/>
    <property type="match status" value="1"/>
</dbReference>
<keyword evidence="3" id="KW-0474">Menaquinone biosynthesis</keyword>
<evidence type="ECO:0000256" key="7">
    <source>
        <dbReference type="ARBA" id="ARBA00023136"/>
    </source>
</evidence>
<evidence type="ECO:0000256" key="4">
    <source>
        <dbReference type="ARBA" id="ARBA00022679"/>
    </source>
</evidence>
<gene>
    <name evidence="9" type="ORF">MNBD_DELTA01-1456</name>
</gene>
<accession>A0A3B0QS02</accession>
<dbReference type="EMBL" id="UOEA01000037">
    <property type="protein sequence ID" value="VAV83201.1"/>
    <property type="molecule type" value="Genomic_DNA"/>
</dbReference>